<gene>
    <name evidence="2" type="ORF">SAMN03097708_02323</name>
</gene>
<evidence type="ECO:0000256" key="1">
    <source>
        <dbReference type="SAM" id="SignalP"/>
    </source>
</evidence>
<dbReference type="OrthoDB" id="7191465at2"/>
<dbReference type="Proteomes" id="UP000199648">
    <property type="component" value="Unassembled WGS sequence"/>
</dbReference>
<organism evidence="2 3">
    <name type="scientific">Thiohalomonas denitrificans</name>
    <dbReference type="NCBI Taxonomy" id="415747"/>
    <lineage>
        <taxon>Bacteria</taxon>
        <taxon>Pseudomonadati</taxon>
        <taxon>Pseudomonadota</taxon>
        <taxon>Gammaproteobacteria</taxon>
        <taxon>Thiohalomonadales</taxon>
        <taxon>Thiohalomonadaceae</taxon>
        <taxon>Thiohalomonas</taxon>
    </lineage>
</organism>
<keyword evidence="1" id="KW-0732">Signal</keyword>
<feature type="chain" id="PRO_5011579766" evidence="1">
    <location>
        <begin position="22"/>
        <end position="413"/>
    </location>
</feature>
<evidence type="ECO:0000313" key="2">
    <source>
        <dbReference type="EMBL" id="SCZ62731.1"/>
    </source>
</evidence>
<protein>
    <submittedName>
        <fullName evidence="2">Metallo-peptidase family M12B Reprolysin-like</fullName>
    </submittedName>
</protein>
<dbReference type="STRING" id="415747.SAMN03097708_02323"/>
<feature type="signal peptide" evidence="1">
    <location>
        <begin position="1"/>
        <end position="21"/>
    </location>
</feature>
<dbReference type="EMBL" id="FMWD01000007">
    <property type="protein sequence ID" value="SCZ62731.1"/>
    <property type="molecule type" value="Genomic_DNA"/>
</dbReference>
<reference evidence="2 3" key="1">
    <citation type="submission" date="2016-10" db="EMBL/GenBank/DDBJ databases">
        <authorList>
            <person name="de Groot N.N."/>
        </authorList>
    </citation>
    <scope>NUCLEOTIDE SEQUENCE [LARGE SCALE GENOMIC DNA]</scope>
    <source>
        <strain evidence="2 3">HLD2</strain>
    </source>
</reference>
<sequence length="413" mass="46929">MRPLFWLATVLLLASPVPALAADDLSEDFDFKPAPSDEPGGAAYTWHEALDACEEKDMTLPSSADMAKMFCHADLELKEIVPEFPQVDGGCVESGATETFSNLREKGRYWSSSRHNEGVFRYVDFFDGQIGYYGSDEKLHVRCILPGDREREGQTPFPYDINDVDEEAFRYIIDTISTLYTTAFADHGKQLIMDQQWEDQKKGAVSWLMEEYDREKKQINQIREIDLNGGLARHPMLNRDAYAMVICHEIGHHLGGAPHALGASSEGQSDYFAAAKCMKRYLKVTRYRQHQTEPLPDELEAVCTANYHASDERTACRRNILAGLTLSRWFAYTREMDQTELTRRDTRQRPTTLVHGYPSPQCRLDTFIAGALCPVDEEAPFSDDSVRTGACTREAGYEQEARPQCWFRMEDAL</sequence>
<proteinExistence type="predicted"/>
<name>A0A1G5QN56_9GAMM</name>
<evidence type="ECO:0000313" key="3">
    <source>
        <dbReference type="Proteomes" id="UP000199648"/>
    </source>
</evidence>
<keyword evidence="3" id="KW-1185">Reference proteome</keyword>
<accession>A0A1G5QN56</accession>
<dbReference type="AlphaFoldDB" id="A0A1G5QN56"/>
<dbReference type="RefSeq" id="WP_092997160.1">
    <property type="nucleotide sequence ID" value="NZ_FMWD01000007.1"/>
</dbReference>